<dbReference type="InterPro" id="IPR029063">
    <property type="entry name" value="SAM-dependent_MTases_sf"/>
</dbReference>
<dbReference type="InterPro" id="IPR048711">
    <property type="entry name" value="WHD_Rv2258c"/>
</dbReference>
<name>A0AA36GGI8_CYLNA</name>
<feature type="domain" description="Methyltransferase" evidence="1">
    <location>
        <begin position="172"/>
        <end position="281"/>
    </location>
</feature>
<dbReference type="SUPFAM" id="SSF53335">
    <property type="entry name" value="S-adenosyl-L-methionine-dependent methyltransferases"/>
    <property type="match status" value="1"/>
</dbReference>
<dbReference type="InterPro" id="IPR025714">
    <property type="entry name" value="Methyltranfer_dom"/>
</dbReference>
<comment type="caution">
    <text evidence="3">The sequence shown here is derived from an EMBL/GenBank/DDBJ whole genome shotgun (WGS) entry which is preliminary data.</text>
</comment>
<dbReference type="Proteomes" id="UP001176961">
    <property type="component" value="Unassembled WGS sequence"/>
</dbReference>
<dbReference type="Gene3D" id="1.10.10.10">
    <property type="entry name" value="Winged helix-like DNA-binding domain superfamily/Winged helix DNA-binding domain"/>
    <property type="match status" value="1"/>
</dbReference>
<sequence length="360" mass="40259">MMEKTEFQQKLLQYGIDGMMGACIAVGTRLRLFEALAKVGNQSNPATPAQVADESGCKERYVREWLAALGTGGIISVTEDEKFFIKQEDVKDLTCTPELLSISFLPNFLRPYEKLCSVIKKEGPPGLDYADYTTECFEVIDRLSEALHKDHLVTDFIPALGPDMKERLEKGKMLCLDIGCGKGLHAFHLAQCFPNSKFIGIDSSFDAIRLAKKRRDENSNKIDNLYFMQMNGSKMDPSWNNAFDMAMIFDACHDQTRPDLCMKEIYRVLKPGGVFGMVEIHGTSSIYQDKKEDGAMAAMYYGYSLLHCLPVGSNSEDALCLGAMWGDKRGLELLKDAGFSEVTVQNPPYLPHSALYICKK</sequence>
<organism evidence="3 4">
    <name type="scientific">Cylicocyclus nassatus</name>
    <name type="common">Nematode worm</name>
    <dbReference type="NCBI Taxonomy" id="53992"/>
    <lineage>
        <taxon>Eukaryota</taxon>
        <taxon>Metazoa</taxon>
        <taxon>Ecdysozoa</taxon>
        <taxon>Nematoda</taxon>
        <taxon>Chromadorea</taxon>
        <taxon>Rhabditida</taxon>
        <taxon>Rhabditina</taxon>
        <taxon>Rhabditomorpha</taxon>
        <taxon>Strongyloidea</taxon>
        <taxon>Strongylidae</taxon>
        <taxon>Cylicocyclus</taxon>
    </lineage>
</organism>
<evidence type="ECO:0000259" key="2">
    <source>
        <dbReference type="Pfam" id="PF21320"/>
    </source>
</evidence>
<accession>A0AA36GGI8</accession>
<evidence type="ECO:0008006" key="5">
    <source>
        <dbReference type="Google" id="ProtNLM"/>
    </source>
</evidence>
<evidence type="ECO:0000259" key="1">
    <source>
        <dbReference type="Pfam" id="PF13847"/>
    </source>
</evidence>
<evidence type="ECO:0000313" key="3">
    <source>
        <dbReference type="EMBL" id="CAJ0590198.1"/>
    </source>
</evidence>
<dbReference type="PANTHER" id="PTHR45581:SF3">
    <property type="entry name" value="METHYLTRANSFERASE DOMAIN-CONTAINING PROTEIN"/>
    <property type="match status" value="1"/>
</dbReference>
<dbReference type="Pfam" id="PF13847">
    <property type="entry name" value="Methyltransf_31"/>
    <property type="match status" value="1"/>
</dbReference>
<dbReference type="Gene3D" id="3.40.50.150">
    <property type="entry name" value="Vaccinia Virus protein VP39"/>
    <property type="match status" value="1"/>
</dbReference>
<keyword evidence="4" id="KW-1185">Reference proteome</keyword>
<dbReference type="Pfam" id="PF21320">
    <property type="entry name" value="WHD_Rv2258c"/>
    <property type="match status" value="1"/>
</dbReference>
<dbReference type="InterPro" id="IPR036390">
    <property type="entry name" value="WH_DNA-bd_sf"/>
</dbReference>
<gene>
    <name evidence="3" type="ORF">CYNAS_LOCUS2181</name>
</gene>
<dbReference type="EMBL" id="CATQJL010000001">
    <property type="protein sequence ID" value="CAJ0590198.1"/>
    <property type="molecule type" value="Genomic_DNA"/>
</dbReference>
<dbReference type="CDD" id="cd02440">
    <property type="entry name" value="AdoMet_MTases"/>
    <property type="match status" value="1"/>
</dbReference>
<protein>
    <recommendedName>
        <fullName evidence="5">Methyltransferase domain-containing protein</fullName>
    </recommendedName>
</protein>
<dbReference type="SUPFAM" id="SSF46785">
    <property type="entry name" value="Winged helix' DNA-binding domain"/>
    <property type="match status" value="1"/>
</dbReference>
<dbReference type="AlphaFoldDB" id="A0AA36GGI8"/>
<dbReference type="PANTHER" id="PTHR45581">
    <property type="entry name" value="PROTEIN CBG10435"/>
    <property type="match status" value="1"/>
</dbReference>
<reference evidence="3" key="1">
    <citation type="submission" date="2023-07" db="EMBL/GenBank/DDBJ databases">
        <authorList>
            <consortium name="CYATHOMIX"/>
        </authorList>
    </citation>
    <scope>NUCLEOTIDE SEQUENCE</scope>
    <source>
        <strain evidence="3">N/A</strain>
    </source>
</reference>
<proteinExistence type="predicted"/>
<dbReference type="InterPro" id="IPR036388">
    <property type="entry name" value="WH-like_DNA-bd_sf"/>
</dbReference>
<feature type="domain" description="S-adenosylmethionine-dependent methyltransferase Rv2258c-like winged HTH" evidence="2">
    <location>
        <begin position="21"/>
        <end position="83"/>
    </location>
</feature>
<evidence type="ECO:0000313" key="4">
    <source>
        <dbReference type="Proteomes" id="UP001176961"/>
    </source>
</evidence>